<dbReference type="STRING" id="1442371.A0A0D2KWY0"/>
<dbReference type="OrthoDB" id="5117488at2759"/>
<feature type="compositionally biased region" description="Low complexity" evidence="1">
    <location>
        <begin position="15"/>
        <end position="31"/>
    </location>
</feature>
<organism evidence="2 3">
    <name type="scientific">Fonsecaea multimorphosa CBS 102226</name>
    <dbReference type="NCBI Taxonomy" id="1442371"/>
    <lineage>
        <taxon>Eukaryota</taxon>
        <taxon>Fungi</taxon>
        <taxon>Dikarya</taxon>
        <taxon>Ascomycota</taxon>
        <taxon>Pezizomycotina</taxon>
        <taxon>Eurotiomycetes</taxon>
        <taxon>Chaetothyriomycetidae</taxon>
        <taxon>Chaetothyriales</taxon>
        <taxon>Herpotrichiellaceae</taxon>
        <taxon>Fonsecaea</taxon>
    </lineage>
</organism>
<feature type="compositionally biased region" description="Low complexity" evidence="1">
    <location>
        <begin position="77"/>
        <end position="96"/>
    </location>
</feature>
<protein>
    <submittedName>
        <fullName evidence="2">Uncharacterized protein</fullName>
    </submittedName>
</protein>
<reference evidence="2 3" key="1">
    <citation type="submission" date="2015-01" db="EMBL/GenBank/DDBJ databases">
        <title>The Genome Sequence of Fonsecaea multimorphosa CBS 102226.</title>
        <authorList>
            <consortium name="The Broad Institute Genomics Platform"/>
            <person name="Cuomo C."/>
            <person name="de Hoog S."/>
            <person name="Gorbushina A."/>
            <person name="Stielow B."/>
            <person name="Teixiera M."/>
            <person name="Abouelleil A."/>
            <person name="Chapman S.B."/>
            <person name="Priest M."/>
            <person name="Young S.K."/>
            <person name="Wortman J."/>
            <person name="Nusbaum C."/>
            <person name="Birren B."/>
        </authorList>
    </citation>
    <scope>NUCLEOTIDE SEQUENCE [LARGE SCALE GENOMIC DNA]</scope>
    <source>
        <strain evidence="2 3">CBS 102226</strain>
    </source>
</reference>
<evidence type="ECO:0000256" key="1">
    <source>
        <dbReference type="SAM" id="MobiDB-lite"/>
    </source>
</evidence>
<dbReference type="RefSeq" id="XP_016635451.1">
    <property type="nucleotide sequence ID" value="XM_016773394.1"/>
</dbReference>
<dbReference type="VEuPathDB" id="FungiDB:Z520_02881"/>
<gene>
    <name evidence="2" type="ORF">Z520_02881</name>
</gene>
<proteinExistence type="predicted"/>
<dbReference type="AlphaFoldDB" id="A0A0D2KWY0"/>
<name>A0A0D2KWY0_9EURO</name>
<dbReference type="Proteomes" id="UP000053411">
    <property type="component" value="Unassembled WGS sequence"/>
</dbReference>
<evidence type="ECO:0000313" key="2">
    <source>
        <dbReference type="EMBL" id="KIY01329.1"/>
    </source>
</evidence>
<dbReference type="GeneID" id="27708627"/>
<feature type="region of interest" description="Disordered" evidence="1">
    <location>
        <begin position="1"/>
        <end position="147"/>
    </location>
</feature>
<keyword evidence="3" id="KW-1185">Reference proteome</keyword>
<dbReference type="EMBL" id="KN848065">
    <property type="protein sequence ID" value="KIY01329.1"/>
    <property type="molecule type" value="Genomic_DNA"/>
</dbReference>
<feature type="compositionally biased region" description="Low complexity" evidence="1">
    <location>
        <begin position="53"/>
        <end position="68"/>
    </location>
</feature>
<feature type="compositionally biased region" description="Low complexity" evidence="1">
    <location>
        <begin position="131"/>
        <end position="147"/>
    </location>
</feature>
<sequence length="332" mass="35912">MSQQYPYGQPPPYPRAAGGQYLPQPQLYPPSSGGGGGGSRPGSPYEQFEPAVAAQQAWAGPGYAQQQQPFPPPQRTPSPYRQQPQLQGYPSQGYPPGQQPGYPPPQYPPPQGYPAPSPQAYPPQGYPPPAQGYQYAPPSPQPQQQQGAPYTLVFQPTSQKHTHSLTPLGSSTPTYLITYNRPLIYSSGPEITITTPSGAQLATAAWHTWSSKIDLNFSTTGAQITYKDNFEPAGPGGSATLGRLFWTITNGNDKQANLKCADRTGAAVCTVVLHDKLRSGKIEIWRQGLEKDIFEQLVVSAVAEIEDWRRKMESKNNQPAINAGIVAAALNN</sequence>
<accession>A0A0D2KWY0</accession>
<feature type="compositionally biased region" description="Pro residues" evidence="1">
    <location>
        <begin position="97"/>
        <end position="130"/>
    </location>
</feature>
<evidence type="ECO:0000313" key="3">
    <source>
        <dbReference type="Proteomes" id="UP000053411"/>
    </source>
</evidence>